<accession>A0A6G0VPW0</accession>
<evidence type="ECO:0000259" key="1">
    <source>
        <dbReference type="Pfam" id="PF05699"/>
    </source>
</evidence>
<dbReference type="OrthoDB" id="2415966at2759"/>
<dbReference type="GO" id="GO:0046983">
    <property type="term" value="F:protein dimerization activity"/>
    <property type="evidence" value="ECO:0007669"/>
    <property type="project" value="InterPro"/>
</dbReference>
<keyword evidence="3" id="KW-1185">Reference proteome</keyword>
<sequence>CENLASVQGLSYLNSKKKDGKDLIILDHYPIVRHIFFKYNTTLPSSAPVERLFSNGTQILTPRRNRLSDKTFEMLMCLKSIKFNVITALRFFAAGSYQLDVGKNRHTSISQASFVKFPNNFNELDDVRTGFFSKYKLQGVIGAIDCTHIAITPPKKDDPIYPEHIYVNRKCYHSINTQ</sequence>
<evidence type="ECO:0000313" key="3">
    <source>
        <dbReference type="Proteomes" id="UP000478052"/>
    </source>
</evidence>
<protein>
    <submittedName>
        <fullName evidence="2">Putative nuclease HARBI1</fullName>
    </submittedName>
</protein>
<proteinExistence type="predicted"/>
<evidence type="ECO:0000313" key="2">
    <source>
        <dbReference type="EMBL" id="KAF0704897.1"/>
    </source>
</evidence>
<organism evidence="2 3">
    <name type="scientific">Aphis craccivora</name>
    <name type="common">Cowpea aphid</name>
    <dbReference type="NCBI Taxonomy" id="307492"/>
    <lineage>
        <taxon>Eukaryota</taxon>
        <taxon>Metazoa</taxon>
        <taxon>Ecdysozoa</taxon>
        <taxon>Arthropoda</taxon>
        <taxon>Hexapoda</taxon>
        <taxon>Insecta</taxon>
        <taxon>Pterygota</taxon>
        <taxon>Neoptera</taxon>
        <taxon>Paraneoptera</taxon>
        <taxon>Hemiptera</taxon>
        <taxon>Sternorrhyncha</taxon>
        <taxon>Aphidomorpha</taxon>
        <taxon>Aphidoidea</taxon>
        <taxon>Aphididae</taxon>
        <taxon>Aphidini</taxon>
        <taxon>Aphis</taxon>
        <taxon>Aphis</taxon>
    </lineage>
</organism>
<dbReference type="EMBL" id="VUJU01013428">
    <property type="protein sequence ID" value="KAF0704897.1"/>
    <property type="molecule type" value="Genomic_DNA"/>
</dbReference>
<feature type="non-terminal residue" evidence="2">
    <location>
        <position position="178"/>
    </location>
</feature>
<gene>
    <name evidence="2" type="ORF">FWK35_00035586</name>
</gene>
<comment type="caution">
    <text evidence="2">The sequence shown here is derived from an EMBL/GenBank/DDBJ whole genome shotgun (WGS) entry which is preliminary data.</text>
</comment>
<dbReference type="InterPro" id="IPR012337">
    <property type="entry name" value="RNaseH-like_sf"/>
</dbReference>
<feature type="domain" description="HAT C-terminal dimerisation" evidence="1">
    <location>
        <begin position="28"/>
        <end position="80"/>
    </location>
</feature>
<feature type="non-terminal residue" evidence="2">
    <location>
        <position position="1"/>
    </location>
</feature>
<dbReference type="Pfam" id="PF05699">
    <property type="entry name" value="Dimer_Tnp_hAT"/>
    <property type="match status" value="1"/>
</dbReference>
<dbReference type="Proteomes" id="UP000478052">
    <property type="component" value="Unassembled WGS sequence"/>
</dbReference>
<reference evidence="2 3" key="1">
    <citation type="submission" date="2019-08" db="EMBL/GenBank/DDBJ databases">
        <title>Whole genome of Aphis craccivora.</title>
        <authorList>
            <person name="Voronova N.V."/>
            <person name="Shulinski R.S."/>
            <person name="Bandarenka Y.V."/>
            <person name="Zhorov D.G."/>
            <person name="Warner D."/>
        </authorList>
    </citation>
    <scope>NUCLEOTIDE SEQUENCE [LARGE SCALE GENOMIC DNA]</scope>
    <source>
        <strain evidence="2">180601</strain>
        <tissue evidence="2">Whole Body</tissue>
    </source>
</reference>
<dbReference type="SUPFAM" id="SSF53098">
    <property type="entry name" value="Ribonuclease H-like"/>
    <property type="match status" value="1"/>
</dbReference>
<name>A0A6G0VPW0_APHCR</name>
<dbReference type="AlphaFoldDB" id="A0A6G0VPW0"/>
<dbReference type="InterPro" id="IPR008906">
    <property type="entry name" value="HATC_C_dom"/>
</dbReference>